<evidence type="ECO:0000313" key="2">
    <source>
        <dbReference type="Proteomes" id="UP001432180"/>
    </source>
</evidence>
<gene>
    <name evidence="1" type="ORF">Thiowin_03307</name>
</gene>
<dbReference type="EMBL" id="CP121472">
    <property type="protein sequence ID" value="WPL18243.1"/>
    <property type="molecule type" value="Genomic_DNA"/>
</dbReference>
<accession>A0ABZ0SC43</accession>
<keyword evidence="2" id="KW-1185">Reference proteome</keyword>
<protein>
    <submittedName>
        <fullName evidence="1">Uncharacterized protein</fullName>
    </submittedName>
</protein>
<dbReference type="Proteomes" id="UP001432180">
    <property type="component" value="Chromosome"/>
</dbReference>
<name>A0ABZ0SC43_9GAMM</name>
<dbReference type="RefSeq" id="WP_328984017.1">
    <property type="nucleotide sequence ID" value="NZ_CP121472.1"/>
</dbReference>
<organism evidence="1 2">
    <name type="scientific">Thiorhodovibrio winogradskyi</name>
    <dbReference type="NCBI Taxonomy" id="77007"/>
    <lineage>
        <taxon>Bacteria</taxon>
        <taxon>Pseudomonadati</taxon>
        <taxon>Pseudomonadota</taxon>
        <taxon>Gammaproteobacteria</taxon>
        <taxon>Chromatiales</taxon>
        <taxon>Chromatiaceae</taxon>
        <taxon>Thiorhodovibrio</taxon>
    </lineage>
</organism>
<sequence length="103" mass="11623">MIFTDSNTIEAYLRDLLTGGITDQHNAPIGIAQQGLGWNFLPSASLGRQPQDVFAEPLVRDALIRMNPEIAAHPERADEVLYKLRAIELSVRSDRVIRRRIDQ</sequence>
<proteinExistence type="predicted"/>
<reference evidence="1 2" key="1">
    <citation type="journal article" date="2023" name="Microorganisms">
        <title>Thiorhodovibrio frisius and Trv. litoralis spp. nov., Two Novel Members from a Clade of Fastidious Purple Sulfur Bacteria That Exhibit Unique Red-Shifted Light-Harvesting Capabilities.</title>
        <authorList>
            <person name="Methner A."/>
            <person name="Kuzyk S.B."/>
            <person name="Petersen J."/>
            <person name="Bauer S."/>
            <person name="Brinkmann H."/>
            <person name="Sichau K."/>
            <person name="Wanner G."/>
            <person name="Wolf J."/>
            <person name="Neumann-Schaal M."/>
            <person name="Henke P."/>
            <person name="Tank M."/>
            <person name="Sproer C."/>
            <person name="Bunk B."/>
            <person name="Overmann J."/>
        </authorList>
    </citation>
    <scope>NUCLEOTIDE SEQUENCE [LARGE SCALE GENOMIC DNA]</scope>
    <source>
        <strain evidence="1 2">DSM 6702</strain>
    </source>
</reference>
<evidence type="ECO:0000313" key="1">
    <source>
        <dbReference type="EMBL" id="WPL18243.1"/>
    </source>
</evidence>